<dbReference type="UniPathway" id="UPA00143"/>
<keyword evidence="10" id="KW-1185">Reference proteome</keyword>
<dbReference type="PANTHER" id="PTHR15067:SF4">
    <property type="entry name" value="E3 UBIQUITIN-PROTEIN LIGASE RNF8"/>
    <property type="match status" value="1"/>
</dbReference>
<dbReference type="Pfam" id="PF13639">
    <property type="entry name" value="zf-RING_2"/>
    <property type="match status" value="1"/>
</dbReference>
<feature type="compositionally biased region" description="Low complexity" evidence="7">
    <location>
        <begin position="242"/>
        <end position="264"/>
    </location>
</feature>
<protein>
    <submittedName>
        <fullName evidence="9">E3 ubiquitin protein ligase RIN2</fullName>
    </submittedName>
</protein>
<keyword evidence="5" id="KW-0862">Zinc</keyword>
<keyword evidence="2" id="KW-0479">Metal-binding</keyword>
<evidence type="ECO:0000313" key="9">
    <source>
        <dbReference type="EMBL" id="PNH10052.1"/>
    </source>
</evidence>
<gene>
    <name evidence="9" type="ORF">TSOC_003235</name>
</gene>
<feature type="compositionally biased region" description="Acidic residues" evidence="7">
    <location>
        <begin position="276"/>
        <end position="292"/>
    </location>
</feature>
<accession>A0A2J8AC02</accession>
<dbReference type="GO" id="GO:0000151">
    <property type="term" value="C:ubiquitin ligase complex"/>
    <property type="evidence" value="ECO:0007669"/>
    <property type="project" value="TreeGrafter"/>
</dbReference>
<organism evidence="9 10">
    <name type="scientific">Tetrabaena socialis</name>
    <dbReference type="NCBI Taxonomy" id="47790"/>
    <lineage>
        <taxon>Eukaryota</taxon>
        <taxon>Viridiplantae</taxon>
        <taxon>Chlorophyta</taxon>
        <taxon>core chlorophytes</taxon>
        <taxon>Chlorophyceae</taxon>
        <taxon>CS clade</taxon>
        <taxon>Chlamydomonadales</taxon>
        <taxon>Tetrabaenaceae</taxon>
        <taxon>Tetrabaena</taxon>
    </lineage>
</organism>
<keyword evidence="4" id="KW-0833">Ubl conjugation pathway</keyword>
<evidence type="ECO:0000259" key="8">
    <source>
        <dbReference type="PROSITE" id="PS50089"/>
    </source>
</evidence>
<dbReference type="PROSITE" id="PS50089">
    <property type="entry name" value="ZF_RING_2"/>
    <property type="match status" value="1"/>
</dbReference>
<keyword evidence="1" id="KW-0808">Transferase</keyword>
<keyword evidence="3 6" id="KW-0863">Zinc-finger</keyword>
<dbReference type="Proteomes" id="UP000236333">
    <property type="component" value="Unassembled WGS sequence"/>
</dbReference>
<dbReference type="AlphaFoldDB" id="A0A2J8AC02"/>
<feature type="region of interest" description="Disordered" evidence="7">
    <location>
        <begin position="373"/>
        <end position="470"/>
    </location>
</feature>
<evidence type="ECO:0000256" key="5">
    <source>
        <dbReference type="ARBA" id="ARBA00022833"/>
    </source>
</evidence>
<evidence type="ECO:0000256" key="6">
    <source>
        <dbReference type="PROSITE-ProRule" id="PRU00175"/>
    </source>
</evidence>
<evidence type="ECO:0000256" key="4">
    <source>
        <dbReference type="ARBA" id="ARBA00022786"/>
    </source>
</evidence>
<feature type="compositionally biased region" description="Low complexity" evidence="7">
    <location>
        <begin position="498"/>
        <end position="508"/>
    </location>
</feature>
<feature type="compositionally biased region" description="Acidic residues" evidence="7">
    <location>
        <begin position="316"/>
        <end position="326"/>
    </location>
</feature>
<feature type="domain" description="RING-type" evidence="8">
    <location>
        <begin position="100"/>
        <end position="143"/>
    </location>
</feature>
<dbReference type="EMBL" id="PGGS01000068">
    <property type="protein sequence ID" value="PNH10052.1"/>
    <property type="molecule type" value="Genomic_DNA"/>
</dbReference>
<evidence type="ECO:0000256" key="1">
    <source>
        <dbReference type="ARBA" id="ARBA00022679"/>
    </source>
</evidence>
<dbReference type="SMART" id="SM00184">
    <property type="entry name" value="RING"/>
    <property type="match status" value="1"/>
</dbReference>
<dbReference type="GO" id="GO:0006511">
    <property type="term" value="P:ubiquitin-dependent protein catabolic process"/>
    <property type="evidence" value="ECO:0007669"/>
    <property type="project" value="TreeGrafter"/>
</dbReference>
<dbReference type="GO" id="GO:0016567">
    <property type="term" value="P:protein ubiquitination"/>
    <property type="evidence" value="ECO:0007669"/>
    <property type="project" value="UniProtKB-UniPathway"/>
</dbReference>
<feature type="compositionally biased region" description="Low complexity" evidence="7">
    <location>
        <begin position="532"/>
        <end position="542"/>
    </location>
</feature>
<dbReference type="SUPFAM" id="SSF57850">
    <property type="entry name" value="RING/U-box"/>
    <property type="match status" value="1"/>
</dbReference>
<dbReference type="GO" id="GO:0008270">
    <property type="term" value="F:zinc ion binding"/>
    <property type="evidence" value="ECO:0007669"/>
    <property type="project" value="UniProtKB-KW"/>
</dbReference>
<feature type="region of interest" description="Disordered" evidence="7">
    <location>
        <begin position="219"/>
        <end position="304"/>
    </location>
</feature>
<evidence type="ECO:0000256" key="2">
    <source>
        <dbReference type="ARBA" id="ARBA00022723"/>
    </source>
</evidence>
<dbReference type="Gene3D" id="3.30.40.10">
    <property type="entry name" value="Zinc/RING finger domain, C3HC4 (zinc finger)"/>
    <property type="match status" value="1"/>
</dbReference>
<dbReference type="GO" id="GO:0005829">
    <property type="term" value="C:cytosol"/>
    <property type="evidence" value="ECO:0007669"/>
    <property type="project" value="TreeGrafter"/>
</dbReference>
<evidence type="ECO:0000256" key="7">
    <source>
        <dbReference type="SAM" id="MobiDB-lite"/>
    </source>
</evidence>
<dbReference type="InterPro" id="IPR001841">
    <property type="entry name" value="Znf_RING"/>
</dbReference>
<proteinExistence type="predicted"/>
<feature type="compositionally biased region" description="Low complexity" evidence="7">
    <location>
        <begin position="419"/>
        <end position="450"/>
    </location>
</feature>
<evidence type="ECO:0000256" key="3">
    <source>
        <dbReference type="ARBA" id="ARBA00022771"/>
    </source>
</evidence>
<name>A0A2J8AC02_9CHLO</name>
<dbReference type="GO" id="GO:0061630">
    <property type="term" value="F:ubiquitin protein ligase activity"/>
    <property type="evidence" value="ECO:0007669"/>
    <property type="project" value="TreeGrafter"/>
</dbReference>
<dbReference type="PANTHER" id="PTHR15067">
    <property type="entry name" value="E3 UBIQUITIN-PROTEIN LIGASE RNF8"/>
    <property type="match status" value="1"/>
</dbReference>
<dbReference type="OrthoDB" id="7759664at2759"/>
<evidence type="ECO:0000313" key="10">
    <source>
        <dbReference type="Proteomes" id="UP000236333"/>
    </source>
</evidence>
<sequence length="542" mass="56065">MTAPAADPDQSTRADGVLTDAVLLLDTRIVLVSLLRRLRMHHSYRTATHRLNTAFCDVLPATLAAEAAAEAAAAAAAAGGGGGGAAPYDCRTAPPSSYDCTICMEEIALVGKQLPCGHVFHLACLRAWLQQSGAESFTCPNCRKPILVAPEGAGGDARRRQGSGWRLLRAVDGAFTRLVLFLEPLIIACVLRCLGAAGGGSGVEDRLAAWLGRIEGRRRARRATTADQAPREGYGESPGPSQRTRAAAAAGQRARTAAAAARGRGPYGDRYGGGPDDGDDDGECHTTDEDDSGGGPGNDRRGYVLLSGGGAAFLDSDMDSDWDLDQDPGAQELGSRRASEAEDGEEEEGGAGRGQAAMPSYSWLWRPRLARPLGPTTYAKAPRPARVLPQQQQNTRRRPTPPTPPTITTTPPASKEQEQAGGRRAQRGGSAAGPGPSSAAAAAAVAGVATRGRRLQPPAVAPEVPSYSGDVLPQQAAAVALRVGRSMSAALQSSWAAGFASAGAVAGAPEDDEDNPEVSSRRRPERSGRGARGAPGPTRQGG</sequence>
<comment type="caution">
    <text evidence="9">The sequence shown here is derived from an EMBL/GenBank/DDBJ whole genome shotgun (WGS) entry which is preliminary data.</text>
</comment>
<feature type="region of interest" description="Disordered" evidence="7">
    <location>
        <begin position="316"/>
        <end position="358"/>
    </location>
</feature>
<feature type="compositionally biased region" description="Basic and acidic residues" evidence="7">
    <location>
        <begin position="519"/>
        <end position="528"/>
    </location>
</feature>
<feature type="region of interest" description="Disordered" evidence="7">
    <location>
        <begin position="498"/>
        <end position="542"/>
    </location>
</feature>
<reference evidence="9 10" key="1">
    <citation type="journal article" date="2017" name="Mol. Biol. Evol.">
        <title>The 4-celled Tetrabaena socialis nuclear genome reveals the essential components for genetic control of cell number at the origin of multicellularity in the volvocine lineage.</title>
        <authorList>
            <person name="Featherston J."/>
            <person name="Arakaki Y."/>
            <person name="Hanschen E.R."/>
            <person name="Ferris P.J."/>
            <person name="Michod R.E."/>
            <person name="Olson B.J.S.C."/>
            <person name="Nozaki H."/>
            <person name="Durand P.M."/>
        </authorList>
    </citation>
    <scope>NUCLEOTIDE SEQUENCE [LARGE SCALE GENOMIC DNA]</scope>
    <source>
        <strain evidence="9 10">NIES-571</strain>
    </source>
</reference>
<dbReference type="InterPro" id="IPR013083">
    <property type="entry name" value="Znf_RING/FYVE/PHD"/>
</dbReference>